<feature type="compositionally biased region" description="Polar residues" evidence="4">
    <location>
        <begin position="516"/>
        <end position="538"/>
    </location>
</feature>
<dbReference type="InterPro" id="IPR043129">
    <property type="entry name" value="ATPase_NBD"/>
</dbReference>
<dbReference type="AlphaFoldDB" id="A0A1G8R4X2"/>
<evidence type="ECO:0000256" key="1">
    <source>
        <dbReference type="ARBA" id="ARBA00022741"/>
    </source>
</evidence>
<dbReference type="Gene3D" id="3.30.420.40">
    <property type="match status" value="2"/>
</dbReference>
<dbReference type="Pfam" id="PF00012">
    <property type="entry name" value="HSP70"/>
    <property type="match status" value="1"/>
</dbReference>
<feature type="compositionally biased region" description="Polar residues" evidence="4">
    <location>
        <begin position="382"/>
        <end position="394"/>
    </location>
</feature>
<evidence type="ECO:0000256" key="3">
    <source>
        <dbReference type="ARBA" id="ARBA00023186"/>
    </source>
</evidence>
<dbReference type="GO" id="GO:0140662">
    <property type="term" value="F:ATP-dependent protein folding chaperone"/>
    <property type="evidence" value="ECO:0007669"/>
    <property type="project" value="InterPro"/>
</dbReference>
<evidence type="ECO:0000313" key="6">
    <source>
        <dbReference type="Proteomes" id="UP000183263"/>
    </source>
</evidence>
<feature type="compositionally biased region" description="Pro residues" evidence="4">
    <location>
        <begin position="462"/>
        <end position="479"/>
    </location>
</feature>
<gene>
    <name evidence="5" type="ORF">SAMN05444695_1175</name>
</gene>
<evidence type="ECO:0000256" key="4">
    <source>
        <dbReference type="SAM" id="MobiDB-lite"/>
    </source>
</evidence>
<dbReference type="PRINTS" id="PR01217">
    <property type="entry name" value="PRICHEXTENSN"/>
</dbReference>
<dbReference type="EMBL" id="FNDN01000017">
    <property type="protein sequence ID" value="SDJ12034.1"/>
    <property type="molecule type" value="Genomic_DNA"/>
</dbReference>
<dbReference type="Proteomes" id="UP000183263">
    <property type="component" value="Unassembled WGS sequence"/>
</dbReference>
<dbReference type="PANTHER" id="PTHR42749:SF1">
    <property type="entry name" value="CELL SHAPE-DETERMINING PROTEIN MREB"/>
    <property type="match status" value="1"/>
</dbReference>
<keyword evidence="2" id="KW-0067">ATP-binding</keyword>
<sequence>MTASLGMSTGSAGIGSALVSTDVSDRARPNIEYRFLSADQVNTDLGDLMRSAITLMTEQVPSTPTTPDAFAVTYRTRSQLHDVRRAARRQRHRIHLVPEIAAVLAYLRHTGTVAQYSTIAVVDLGSSGLRVSIVDQVDGTALYSAGTEATSGKHIDAALVDHVLAELDVPYSRLQLDHELLLARSRSAKELLSQQETATIEADLLSSAPVSVDRELLAEIAAPYVRQATEFLTESLAASRSAVSDPNDPNPSLPARAPEAIALVGGGANLAALRSAIAEQYRIPLVEIADPDTAAAKGAALLAATPAVAAYPTSGGDSAGTPSSTAKVSTALLGALVVGGLVLGYGARELTPPPNPSVSPAGSDIVQTTPPDTGTEEPASTRIPTQDPIATSTDRPWWEYDPTTIDEAPLTTSPNVPNPAEPPTTTTTPSTPPPTTTPTRPSWPSHGLPPIEWPDIPTFWPSVPPGQLVPPGPDTPPDVPGEGEASDGESGASEQPGTGDPGDVDPGGTGPETAPGSGTDTPATTPDQGEPPTTTPAR</sequence>
<protein>
    <submittedName>
        <fullName evidence="5">Hsp70 protein</fullName>
    </submittedName>
</protein>
<keyword evidence="3" id="KW-0143">Chaperone</keyword>
<feature type="compositionally biased region" description="Low complexity" evidence="4">
    <location>
        <begin position="480"/>
        <end position="498"/>
    </location>
</feature>
<dbReference type="RefSeq" id="WP_072739833.1">
    <property type="nucleotide sequence ID" value="NZ_CP048813.1"/>
</dbReference>
<dbReference type="PANTHER" id="PTHR42749">
    <property type="entry name" value="CELL SHAPE-DETERMINING PROTEIN MREB"/>
    <property type="match status" value="1"/>
</dbReference>
<accession>A0A1G8R4X2</accession>
<evidence type="ECO:0000256" key="2">
    <source>
        <dbReference type="ARBA" id="ARBA00022840"/>
    </source>
</evidence>
<keyword evidence="6" id="KW-1185">Reference proteome</keyword>
<reference evidence="5 6" key="1">
    <citation type="submission" date="2016-10" db="EMBL/GenBank/DDBJ databases">
        <authorList>
            <person name="de Groot N.N."/>
        </authorList>
    </citation>
    <scope>NUCLEOTIDE SEQUENCE [LARGE SCALE GENOMIC DNA]</scope>
    <source>
        <strain evidence="5 6">DSM 44892</strain>
    </source>
</reference>
<dbReference type="GO" id="GO:0005524">
    <property type="term" value="F:ATP binding"/>
    <property type="evidence" value="ECO:0007669"/>
    <property type="project" value="UniProtKB-KW"/>
</dbReference>
<name>A0A1G8R4X2_9NOCA</name>
<evidence type="ECO:0000313" key="5">
    <source>
        <dbReference type="EMBL" id="SDJ12034.1"/>
    </source>
</evidence>
<keyword evidence="1" id="KW-0547">Nucleotide-binding</keyword>
<feature type="region of interest" description="Disordered" evidence="4">
    <location>
        <begin position="352"/>
        <end position="538"/>
    </location>
</feature>
<dbReference type="SUPFAM" id="SSF53067">
    <property type="entry name" value="Actin-like ATPase domain"/>
    <property type="match status" value="1"/>
</dbReference>
<proteinExistence type="predicted"/>
<organism evidence="5 6">
    <name type="scientific">Rhodococcus triatomae</name>
    <dbReference type="NCBI Taxonomy" id="300028"/>
    <lineage>
        <taxon>Bacteria</taxon>
        <taxon>Bacillati</taxon>
        <taxon>Actinomycetota</taxon>
        <taxon>Actinomycetes</taxon>
        <taxon>Mycobacteriales</taxon>
        <taxon>Nocardiaceae</taxon>
        <taxon>Rhodococcus</taxon>
    </lineage>
</organism>
<dbReference type="Gene3D" id="3.90.640.10">
    <property type="entry name" value="Actin, Chain A, domain 4"/>
    <property type="match status" value="1"/>
</dbReference>
<dbReference type="InterPro" id="IPR013126">
    <property type="entry name" value="Hsp_70_fam"/>
</dbReference>